<reference evidence="1" key="2">
    <citation type="submission" date="2015-07" db="EMBL/GenBank/DDBJ databases">
        <authorList>
            <person name="Noorani M."/>
        </authorList>
    </citation>
    <scope>NUCLEOTIDE SEQUENCE</scope>
    <source>
        <strain evidence="1">Yugu1</strain>
    </source>
</reference>
<dbReference type="AlphaFoldDB" id="A0A368PY16"/>
<accession>A0A368PY16</accession>
<sequence>MAHAALSGELEMASQVGHISNSFASHFYIRYRTTSGLAPMQHVSCLSLLYPLSGLGMMSCRTLKSISLGMRSTGKMYSGARLALWSVIGGKSDAWIAIVDRLLDQQTGGHGPPHLPRPACEAAA</sequence>
<reference evidence="1" key="1">
    <citation type="journal article" date="2012" name="Nat. Biotechnol.">
        <title>Reference genome sequence of the model plant Setaria.</title>
        <authorList>
            <person name="Bennetzen J.L."/>
            <person name="Schmutz J."/>
            <person name="Wang H."/>
            <person name="Percifield R."/>
            <person name="Hawkins J."/>
            <person name="Pontaroli A.C."/>
            <person name="Estep M."/>
            <person name="Feng L."/>
            <person name="Vaughn J.N."/>
            <person name="Grimwood J."/>
            <person name="Jenkins J."/>
            <person name="Barry K."/>
            <person name="Lindquist E."/>
            <person name="Hellsten U."/>
            <person name="Deshpande S."/>
            <person name="Wang X."/>
            <person name="Wu X."/>
            <person name="Mitros T."/>
            <person name="Triplett J."/>
            <person name="Yang X."/>
            <person name="Ye C.Y."/>
            <person name="Mauro-Herrera M."/>
            <person name="Wang L."/>
            <person name="Li P."/>
            <person name="Sharma M."/>
            <person name="Sharma R."/>
            <person name="Ronald P.C."/>
            <person name="Panaud O."/>
            <person name="Kellogg E.A."/>
            <person name="Brutnell T.P."/>
            <person name="Doust A.N."/>
            <person name="Tuskan G.A."/>
            <person name="Rokhsar D."/>
            <person name="Devos K.M."/>
        </authorList>
    </citation>
    <scope>NUCLEOTIDE SEQUENCE [LARGE SCALE GENOMIC DNA]</scope>
    <source>
        <strain evidence="1">Yugu1</strain>
    </source>
</reference>
<dbReference type="EMBL" id="CM003529">
    <property type="protein sequence ID" value="RCV10503.1"/>
    <property type="molecule type" value="Genomic_DNA"/>
</dbReference>
<protein>
    <submittedName>
        <fullName evidence="1">Uncharacterized protein</fullName>
    </submittedName>
</protein>
<proteinExistence type="predicted"/>
<name>A0A368PY16_SETIT</name>
<gene>
    <name evidence="1" type="ORF">SETIT_2G116800v2</name>
</gene>
<organism evidence="1">
    <name type="scientific">Setaria italica</name>
    <name type="common">Foxtail millet</name>
    <name type="synonym">Panicum italicum</name>
    <dbReference type="NCBI Taxonomy" id="4555"/>
    <lineage>
        <taxon>Eukaryota</taxon>
        <taxon>Viridiplantae</taxon>
        <taxon>Streptophyta</taxon>
        <taxon>Embryophyta</taxon>
        <taxon>Tracheophyta</taxon>
        <taxon>Spermatophyta</taxon>
        <taxon>Magnoliopsida</taxon>
        <taxon>Liliopsida</taxon>
        <taxon>Poales</taxon>
        <taxon>Poaceae</taxon>
        <taxon>PACMAD clade</taxon>
        <taxon>Panicoideae</taxon>
        <taxon>Panicodae</taxon>
        <taxon>Paniceae</taxon>
        <taxon>Cenchrinae</taxon>
        <taxon>Setaria</taxon>
    </lineage>
</organism>
<evidence type="ECO:0000313" key="1">
    <source>
        <dbReference type="EMBL" id="RCV10503.1"/>
    </source>
</evidence>